<dbReference type="STRING" id="1121409.SAMN02745124_01402"/>
<comment type="subcellular location">
    <subcellularLocation>
        <location evidence="11">Cytoplasm</location>
    </subcellularLocation>
</comment>
<evidence type="ECO:0000256" key="7">
    <source>
        <dbReference type="ARBA" id="ARBA00022777"/>
    </source>
</evidence>
<feature type="binding site" evidence="11">
    <location>
        <position position="141"/>
    </location>
    <ligand>
        <name>substrate</name>
    </ligand>
</feature>
<keyword evidence="6 11" id="KW-0547">Nucleotide-binding</keyword>
<dbReference type="GO" id="GO:0009423">
    <property type="term" value="P:chorismate biosynthetic process"/>
    <property type="evidence" value="ECO:0007669"/>
    <property type="project" value="UniProtKB-UniRule"/>
</dbReference>
<feature type="binding site" evidence="11">
    <location>
        <position position="58"/>
    </location>
    <ligand>
        <name>substrate</name>
    </ligand>
</feature>
<comment type="catalytic activity">
    <reaction evidence="10 11">
        <text>shikimate + ATP = 3-phosphoshikimate + ADP + H(+)</text>
        <dbReference type="Rhea" id="RHEA:13121"/>
        <dbReference type="ChEBI" id="CHEBI:15378"/>
        <dbReference type="ChEBI" id="CHEBI:30616"/>
        <dbReference type="ChEBI" id="CHEBI:36208"/>
        <dbReference type="ChEBI" id="CHEBI:145989"/>
        <dbReference type="ChEBI" id="CHEBI:456216"/>
        <dbReference type="EC" id="2.7.1.71"/>
    </reaction>
</comment>
<dbReference type="InterPro" id="IPR000623">
    <property type="entry name" value="Shikimate_kinase/TSH1"/>
</dbReference>
<name>A0A1M5UZ38_9BACT</name>
<dbReference type="EMBL" id="FQXS01000006">
    <property type="protein sequence ID" value="SHH67953.1"/>
    <property type="molecule type" value="Genomic_DNA"/>
</dbReference>
<dbReference type="OrthoDB" id="9800332at2"/>
<dbReference type="Proteomes" id="UP000184139">
    <property type="component" value="Unassembled WGS sequence"/>
</dbReference>
<keyword evidence="13" id="KW-1185">Reference proteome</keyword>
<keyword evidence="8 11" id="KW-0067">ATP-binding</keyword>
<keyword evidence="9 11" id="KW-0057">Aromatic amino acid biosynthesis</keyword>
<keyword evidence="11" id="KW-0460">Magnesium</keyword>
<dbReference type="Pfam" id="PF01202">
    <property type="entry name" value="SKI"/>
    <property type="match status" value="1"/>
</dbReference>
<comment type="cofactor">
    <cofactor evidence="11">
        <name>Mg(2+)</name>
        <dbReference type="ChEBI" id="CHEBI:18420"/>
    </cofactor>
    <text evidence="11">Binds 1 Mg(2+) ion per subunit.</text>
</comment>
<gene>
    <name evidence="11" type="primary">aroK</name>
    <name evidence="12" type="ORF">SAMN02745124_01402</name>
</gene>
<comment type="pathway">
    <text evidence="1 11">Metabolic intermediate biosynthesis; chorismate biosynthesis; chorismate from D-erythrose 4-phosphate and phosphoenolpyruvate: step 5/7.</text>
</comment>
<dbReference type="GO" id="GO:0009073">
    <property type="term" value="P:aromatic amino acid family biosynthetic process"/>
    <property type="evidence" value="ECO:0007669"/>
    <property type="project" value="UniProtKB-KW"/>
</dbReference>
<feature type="binding site" evidence="11">
    <location>
        <position position="34"/>
    </location>
    <ligand>
        <name>substrate</name>
    </ligand>
</feature>
<dbReference type="PANTHER" id="PTHR21087:SF16">
    <property type="entry name" value="SHIKIMATE KINASE 1, CHLOROPLASTIC"/>
    <property type="match status" value="1"/>
</dbReference>
<evidence type="ECO:0000256" key="11">
    <source>
        <dbReference type="HAMAP-Rule" id="MF_00109"/>
    </source>
</evidence>
<dbReference type="AlphaFoldDB" id="A0A1M5UZ38"/>
<feature type="binding site" evidence="11">
    <location>
        <position position="16"/>
    </location>
    <ligand>
        <name>Mg(2+)</name>
        <dbReference type="ChEBI" id="CHEBI:18420"/>
    </ligand>
</feature>
<dbReference type="InterPro" id="IPR031322">
    <property type="entry name" value="Shikimate/glucono_kinase"/>
</dbReference>
<dbReference type="HAMAP" id="MF_00109">
    <property type="entry name" value="Shikimate_kinase"/>
    <property type="match status" value="1"/>
</dbReference>
<dbReference type="GO" id="GO:0008652">
    <property type="term" value="P:amino acid biosynthetic process"/>
    <property type="evidence" value="ECO:0007669"/>
    <property type="project" value="UniProtKB-KW"/>
</dbReference>
<dbReference type="SUPFAM" id="SSF52540">
    <property type="entry name" value="P-loop containing nucleoside triphosphate hydrolases"/>
    <property type="match status" value="1"/>
</dbReference>
<protein>
    <recommendedName>
        <fullName evidence="3 11">Shikimate kinase</fullName>
        <shortName evidence="11">SK</shortName>
        <ecNumber evidence="3 11">2.7.1.71</ecNumber>
    </recommendedName>
</protein>
<evidence type="ECO:0000256" key="10">
    <source>
        <dbReference type="ARBA" id="ARBA00048567"/>
    </source>
</evidence>
<accession>A0A1M5UZ38</accession>
<dbReference type="Gene3D" id="3.40.50.300">
    <property type="entry name" value="P-loop containing nucleotide triphosphate hydrolases"/>
    <property type="match status" value="1"/>
</dbReference>
<evidence type="ECO:0000256" key="1">
    <source>
        <dbReference type="ARBA" id="ARBA00004842"/>
    </source>
</evidence>
<keyword evidence="11" id="KW-0479">Metal-binding</keyword>
<organism evidence="12 13">
    <name type="scientific">Desulfofustis glycolicus DSM 9705</name>
    <dbReference type="NCBI Taxonomy" id="1121409"/>
    <lineage>
        <taxon>Bacteria</taxon>
        <taxon>Pseudomonadati</taxon>
        <taxon>Thermodesulfobacteriota</taxon>
        <taxon>Desulfobulbia</taxon>
        <taxon>Desulfobulbales</taxon>
        <taxon>Desulfocapsaceae</taxon>
        <taxon>Desulfofustis</taxon>
    </lineage>
</organism>
<keyword evidence="7 11" id="KW-0418">Kinase</keyword>
<keyword evidence="11" id="KW-0963">Cytoplasm</keyword>
<dbReference type="GO" id="GO:0004765">
    <property type="term" value="F:shikimate kinase activity"/>
    <property type="evidence" value="ECO:0007669"/>
    <property type="project" value="UniProtKB-UniRule"/>
</dbReference>
<dbReference type="UniPathway" id="UPA00053">
    <property type="reaction ID" value="UER00088"/>
</dbReference>
<evidence type="ECO:0000256" key="2">
    <source>
        <dbReference type="ARBA" id="ARBA00006997"/>
    </source>
</evidence>
<comment type="function">
    <text evidence="11">Catalyzes the specific phosphorylation of the 3-hydroxyl group of shikimic acid using ATP as a cosubstrate.</text>
</comment>
<evidence type="ECO:0000256" key="4">
    <source>
        <dbReference type="ARBA" id="ARBA00022605"/>
    </source>
</evidence>
<dbReference type="PROSITE" id="PS01128">
    <property type="entry name" value="SHIKIMATE_KINASE"/>
    <property type="match status" value="1"/>
</dbReference>
<proteinExistence type="inferred from homology"/>
<dbReference type="InterPro" id="IPR023000">
    <property type="entry name" value="Shikimate_kinase_CS"/>
</dbReference>
<dbReference type="GO" id="GO:0005829">
    <property type="term" value="C:cytosol"/>
    <property type="evidence" value="ECO:0007669"/>
    <property type="project" value="TreeGrafter"/>
</dbReference>
<dbReference type="InterPro" id="IPR027417">
    <property type="entry name" value="P-loop_NTPase"/>
</dbReference>
<evidence type="ECO:0000313" key="12">
    <source>
        <dbReference type="EMBL" id="SHH67953.1"/>
    </source>
</evidence>
<keyword evidence="5 11" id="KW-0808">Transferase</keyword>
<dbReference type="PRINTS" id="PR01100">
    <property type="entry name" value="SHIKIMTKNASE"/>
</dbReference>
<reference evidence="12 13" key="1">
    <citation type="submission" date="2016-11" db="EMBL/GenBank/DDBJ databases">
        <authorList>
            <person name="Jaros S."/>
            <person name="Januszkiewicz K."/>
            <person name="Wedrychowicz H."/>
        </authorList>
    </citation>
    <scope>NUCLEOTIDE SEQUENCE [LARGE SCALE GENOMIC DNA]</scope>
    <source>
        <strain evidence="12 13">DSM 9705</strain>
    </source>
</reference>
<dbReference type="GO" id="GO:0000287">
    <property type="term" value="F:magnesium ion binding"/>
    <property type="evidence" value="ECO:0007669"/>
    <property type="project" value="UniProtKB-UniRule"/>
</dbReference>
<feature type="binding site" evidence="11">
    <location>
        <position position="122"/>
    </location>
    <ligand>
        <name>ATP</name>
        <dbReference type="ChEBI" id="CHEBI:30616"/>
    </ligand>
</feature>
<comment type="similarity">
    <text evidence="2 11">Belongs to the shikimate kinase family.</text>
</comment>
<evidence type="ECO:0000256" key="5">
    <source>
        <dbReference type="ARBA" id="ARBA00022679"/>
    </source>
</evidence>
<comment type="subunit">
    <text evidence="11">Monomer.</text>
</comment>
<dbReference type="GO" id="GO:0005524">
    <property type="term" value="F:ATP binding"/>
    <property type="evidence" value="ECO:0007669"/>
    <property type="project" value="UniProtKB-UniRule"/>
</dbReference>
<dbReference type="PANTHER" id="PTHR21087">
    <property type="entry name" value="SHIKIMATE KINASE"/>
    <property type="match status" value="1"/>
</dbReference>
<comment type="caution">
    <text evidence="11">Lacks conserved residue(s) required for the propagation of feature annotation.</text>
</comment>
<feature type="binding site" evidence="11">
    <location>
        <position position="80"/>
    </location>
    <ligand>
        <name>substrate</name>
    </ligand>
</feature>
<dbReference type="RefSeq" id="WP_073374644.1">
    <property type="nucleotide sequence ID" value="NZ_FQXS01000006.1"/>
</dbReference>
<evidence type="ECO:0000313" key="13">
    <source>
        <dbReference type="Proteomes" id="UP000184139"/>
    </source>
</evidence>
<evidence type="ECO:0000256" key="6">
    <source>
        <dbReference type="ARBA" id="ARBA00022741"/>
    </source>
</evidence>
<evidence type="ECO:0000256" key="3">
    <source>
        <dbReference type="ARBA" id="ARBA00012154"/>
    </source>
</evidence>
<dbReference type="CDD" id="cd00464">
    <property type="entry name" value="SK"/>
    <property type="match status" value="1"/>
</dbReference>
<sequence>MKQSCYLIGSRAVGKTYIGRLLAHRIDYAFIDTDELIQQEVGMTIAELVGQRGWPAFRGIERDVLRRCSRLDRVVVATGGGAVLHGDVWPQIKKRALVVWLTAPIEVVLRRIADDPGSGSLRPSLTSGDQADEYEAVMREREPLYRRLADRTIAAGSLDSDRIVADIIKIVQTFQQ</sequence>
<keyword evidence="4 11" id="KW-0028">Amino-acid biosynthesis</keyword>
<evidence type="ECO:0000256" key="9">
    <source>
        <dbReference type="ARBA" id="ARBA00023141"/>
    </source>
</evidence>
<evidence type="ECO:0000256" key="8">
    <source>
        <dbReference type="ARBA" id="ARBA00022840"/>
    </source>
</evidence>
<dbReference type="EC" id="2.7.1.71" evidence="3 11"/>
<feature type="binding site" evidence="11">
    <location>
        <begin position="12"/>
        <end position="17"/>
    </location>
    <ligand>
        <name>ATP</name>
        <dbReference type="ChEBI" id="CHEBI:30616"/>
    </ligand>
</feature>